<protein>
    <submittedName>
        <fullName evidence="1">Uncharacterized protein</fullName>
    </submittedName>
</protein>
<comment type="caution">
    <text evidence="1">The sequence shown here is derived from an EMBL/GenBank/DDBJ whole genome shotgun (WGS) entry which is preliminary data.</text>
</comment>
<organism evidence="1 2">
    <name type="scientific">Acanthoscelides obtectus</name>
    <name type="common">Bean weevil</name>
    <name type="synonym">Bruchus obtectus</name>
    <dbReference type="NCBI Taxonomy" id="200917"/>
    <lineage>
        <taxon>Eukaryota</taxon>
        <taxon>Metazoa</taxon>
        <taxon>Ecdysozoa</taxon>
        <taxon>Arthropoda</taxon>
        <taxon>Hexapoda</taxon>
        <taxon>Insecta</taxon>
        <taxon>Pterygota</taxon>
        <taxon>Neoptera</taxon>
        <taxon>Endopterygota</taxon>
        <taxon>Coleoptera</taxon>
        <taxon>Polyphaga</taxon>
        <taxon>Cucujiformia</taxon>
        <taxon>Chrysomeloidea</taxon>
        <taxon>Chrysomelidae</taxon>
        <taxon>Bruchinae</taxon>
        <taxon>Bruchini</taxon>
        <taxon>Acanthoscelides</taxon>
    </lineage>
</organism>
<dbReference type="AlphaFoldDB" id="A0A9P0L7D9"/>
<evidence type="ECO:0000313" key="1">
    <source>
        <dbReference type="EMBL" id="CAH1989051.1"/>
    </source>
</evidence>
<proteinExistence type="predicted"/>
<name>A0A9P0L7D9_ACAOB</name>
<evidence type="ECO:0000313" key="2">
    <source>
        <dbReference type="Proteomes" id="UP001152888"/>
    </source>
</evidence>
<gene>
    <name evidence="1" type="ORF">ACAOBT_LOCUS18816</name>
</gene>
<accession>A0A9P0L7D9</accession>
<dbReference type="EMBL" id="CAKOFQ010007056">
    <property type="protein sequence ID" value="CAH1989051.1"/>
    <property type="molecule type" value="Genomic_DNA"/>
</dbReference>
<keyword evidence="2" id="KW-1185">Reference proteome</keyword>
<sequence>MLINLKKKLYPVKIWNGLCKLWSTTVSDAV</sequence>
<dbReference type="Proteomes" id="UP001152888">
    <property type="component" value="Unassembled WGS sequence"/>
</dbReference>
<reference evidence="1" key="1">
    <citation type="submission" date="2022-03" db="EMBL/GenBank/DDBJ databases">
        <authorList>
            <person name="Sayadi A."/>
        </authorList>
    </citation>
    <scope>NUCLEOTIDE SEQUENCE</scope>
</reference>